<keyword evidence="8" id="KW-0769">Symport</keyword>
<keyword evidence="6 8" id="KW-1133">Transmembrane helix</keyword>
<keyword evidence="3 8" id="KW-0813">Transport</keyword>
<dbReference type="Proteomes" id="UP000295773">
    <property type="component" value="Unassembled WGS sequence"/>
</dbReference>
<feature type="transmembrane region" description="Helical" evidence="8">
    <location>
        <begin position="348"/>
        <end position="372"/>
    </location>
</feature>
<sequence>MNKLMYINQVLNGFVWGKYMIFFLLFTGIWLMIVTNFLPFRKIKLIFHKTLGALKKTNAQEGITPFQAVSTALAGTLGVGSVVGVTTALTMGGPGALFWMLISAIPGMMSKYAEIVLAIHYRERSEDGSYIGGPMTTLEHGLHLRFFGVLFAVFCVFASFGIGNLTPANTIAHTLQTYLPLSPMFIGIVLALIIGIIMLGKAKGIMRFNEIIIPIISIGYVLACIYLLLLHMDELPHVFTLIFDDAFDFMSAAGGISGFAISRAMHYGISRGVFSNEAGMGSSPLSHAAVVNVNAVEQGFWGIFEVFFDTIIVCTLTGLVVLSSDAWGQSLEGVALTVACFEEGFGSFGGMLFAIAIISFALPSILGWYYYAITCLHYLFKTRIMIVCYSLLFLVLLIYGCGMELGFVWEVADTLNGLMAIPNLISLVLLYKTVVKLTKEYLRVHRSD</sequence>
<feature type="transmembrane region" description="Helical" evidence="8">
    <location>
        <begin position="306"/>
        <end position="328"/>
    </location>
</feature>
<evidence type="ECO:0000256" key="2">
    <source>
        <dbReference type="ARBA" id="ARBA00009261"/>
    </source>
</evidence>
<dbReference type="PRINTS" id="PR00175">
    <property type="entry name" value="NAALASMPORT"/>
</dbReference>
<feature type="transmembrane region" description="Helical" evidence="8">
    <location>
        <begin position="142"/>
        <end position="166"/>
    </location>
</feature>
<evidence type="ECO:0000256" key="4">
    <source>
        <dbReference type="ARBA" id="ARBA00022475"/>
    </source>
</evidence>
<evidence type="ECO:0000256" key="3">
    <source>
        <dbReference type="ARBA" id="ARBA00022448"/>
    </source>
</evidence>
<gene>
    <name evidence="9" type="ORF">EDD61_10688</name>
</gene>
<dbReference type="RefSeq" id="WP_117547115.1">
    <property type="nucleotide sequence ID" value="NZ_JANKBG010000005.1"/>
</dbReference>
<comment type="caution">
    <text evidence="9">The sequence shown here is derived from an EMBL/GenBank/DDBJ whole genome shotgun (WGS) entry which is preliminary data.</text>
</comment>
<evidence type="ECO:0000256" key="7">
    <source>
        <dbReference type="ARBA" id="ARBA00023136"/>
    </source>
</evidence>
<dbReference type="PANTHER" id="PTHR30330:SF3">
    <property type="entry name" value="TRANSCRIPTIONAL REGULATOR, LRP FAMILY"/>
    <property type="match status" value="1"/>
</dbReference>
<feature type="transmembrane region" description="Helical" evidence="8">
    <location>
        <begin position="20"/>
        <end position="40"/>
    </location>
</feature>
<keyword evidence="10" id="KW-1185">Reference proteome</keyword>
<proteinExistence type="inferred from homology"/>
<reference evidence="9 10" key="1">
    <citation type="submission" date="2019-03" db="EMBL/GenBank/DDBJ databases">
        <title>Genomic Encyclopedia of Type Strains, Phase IV (KMG-IV): sequencing the most valuable type-strain genomes for metagenomic binning, comparative biology and taxonomic classification.</title>
        <authorList>
            <person name="Goeker M."/>
        </authorList>
    </citation>
    <scope>NUCLEOTIDE SEQUENCE [LARGE SCALE GENOMIC DNA]</scope>
    <source>
        <strain evidence="9 10">DSM 29481</strain>
    </source>
</reference>
<feature type="transmembrane region" description="Helical" evidence="8">
    <location>
        <begin position="384"/>
        <end position="409"/>
    </location>
</feature>
<protein>
    <submittedName>
        <fullName evidence="9">AGCS family alanine or glycine:cation symporter</fullName>
    </submittedName>
</protein>
<feature type="transmembrane region" description="Helical" evidence="8">
    <location>
        <begin position="415"/>
        <end position="434"/>
    </location>
</feature>
<dbReference type="GO" id="GO:0005886">
    <property type="term" value="C:plasma membrane"/>
    <property type="evidence" value="ECO:0007669"/>
    <property type="project" value="UniProtKB-SubCell"/>
</dbReference>
<dbReference type="Pfam" id="PF01235">
    <property type="entry name" value="Na_Ala_symp"/>
    <property type="match status" value="1"/>
</dbReference>
<dbReference type="EMBL" id="SMBP01000006">
    <property type="protein sequence ID" value="TCU60579.1"/>
    <property type="molecule type" value="Genomic_DNA"/>
</dbReference>
<evidence type="ECO:0000256" key="8">
    <source>
        <dbReference type="RuleBase" id="RU363064"/>
    </source>
</evidence>
<keyword evidence="5 8" id="KW-0812">Transmembrane</keyword>
<feature type="transmembrane region" description="Helical" evidence="8">
    <location>
        <begin position="72"/>
        <end position="91"/>
    </location>
</feature>
<evidence type="ECO:0000313" key="9">
    <source>
        <dbReference type="EMBL" id="TCU60579.1"/>
    </source>
</evidence>
<dbReference type="PANTHER" id="PTHR30330">
    <property type="entry name" value="AGSS FAMILY TRANSPORTER, SODIUM-ALANINE"/>
    <property type="match status" value="1"/>
</dbReference>
<comment type="similarity">
    <text evidence="2 8">Belongs to the alanine or glycine:cation symporter (AGCS) (TC 2.A.25) family.</text>
</comment>
<organism evidence="9 10">
    <name type="scientific">Longicatena caecimuris</name>
    <dbReference type="NCBI Taxonomy" id="1796635"/>
    <lineage>
        <taxon>Bacteria</taxon>
        <taxon>Bacillati</taxon>
        <taxon>Bacillota</taxon>
        <taxon>Erysipelotrichia</taxon>
        <taxon>Erysipelotrichales</taxon>
        <taxon>Erysipelotrichaceae</taxon>
        <taxon>Longicatena</taxon>
    </lineage>
</organism>
<evidence type="ECO:0000256" key="5">
    <source>
        <dbReference type="ARBA" id="ARBA00022692"/>
    </source>
</evidence>
<dbReference type="AlphaFoldDB" id="A0A4R3TGP3"/>
<feature type="transmembrane region" description="Helical" evidence="8">
    <location>
        <begin position="178"/>
        <end position="199"/>
    </location>
</feature>
<evidence type="ECO:0000256" key="6">
    <source>
        <dbReference type="ARBA" id="ARBA00022989"/>
    </source>
</evidence>
<comment type="subcellular location">
    <subcellularLocation>
        <location evidence="1 8">Cell membrane</location>
        <topology evidence="1 8">Multi-pass membrane protein</topology>
    </subcellularLocation>
</comment>
<dbReference type="NCBIfam" id="TIGR00835">
    <property type="entry name" value="agcS"/>
    <property type="match status" value="1"/>
</dbReference>
<feature type="transmembrane region" description="Helical" evidence="8">
    <location>
        <begin position="238"/>
        <end position="261"/>
    </location>
</feature>
<evidence type="ECO:0000313" key="10">
    <source>
        <dbReference type="Proteomes" id="UP000295773"/>
    </source>
</evidence>
<feature type="transmembrane region" description="Helical" evidence="8">
    <location>
        <begin position="211"/>
        <end position="232"/>
    </location>
</feature>
<evidence type="ECO:0000256" key="1">
    <source>
        <dbReference type="ARBA" id="ARBA00004651"/>
    </source>
</evidence>
<dbReference type="GO" id="GO:0005283">
    <property type="term" value="F:amino acid:sodium symporter activity"/>
    <property type="evidence" value="ECO:0007669"/>
    <property type="project" value="InterPro"/>
</dbReference>
<keyword evidence="7 8" id="KW-0472">Membrane</keyword>
<accession>A0A4R3TGP3</accession>
<keyword evidence="4 8" id="KW-1003">Cell membrane</keyword>
<dbReference type="Gene3D" id="1.20.1740.10">
    <property type="entry name" value="Amino acid/polyamine transporter I"/>
    <property type="match status" value="1"/>
</dbReference>
<name>A0A4R3TGP3_9FIRM</name>
<dbReference type="InterPro" id="IPR001463">
    <property type="entry name" value="Na/Ala_symport"/>
</dbReference>